<reference evidence="4 5" key="1">
    <citation type="submission" date="2021-07" db="EMBL/GenBank/DDBJ databases">
        <title>Whole Genome Sequence of Nocardia Iowensis.</title>
        <authorList>
            <person name="Lamm A."/>
            <person name="Collins-Fairclough A.M."/>
            <person name="Bunk B."/>
            <person name="Sproer C."/>
        </authorList>
    </citation>
    <scope>NUCLEOTIDE SEQUENCE [LARGE SCALE GENOMIC DNA]</scope>
    <source>
        <strain evidence="4 5">NRRL 5646</strain>
    </source>
</reference>
<name>A0ABX8RGV5_NOCIO</name>
<evidence type="ECO:0000256" key="1">
    <source>
        <dbReference type="ARBA" id="ARBA00007572"/>
    </source>
</evidence>
<comment type="similarity">
    <text evidence="1">Belongs to the ATP-dependent DNA ligase family.</text>
</comment>
<proteinExistence type="inferred from homology"/>
<dbReference type="Proteomes" id="UP000694257">
    <property type="component" value="Chromosome"/>
</dbReference>
<protein>
    <recommendedName>
        <fullName evidence="3">ATP-dependent DNA ligase family profile domain-containing protein</fullName>
    </recommendedName>
</protein>
<evidence type="ECO:0000313" key="4">
    <source>
        <dbReference type="EMBL" id="QXN88825.1"/>
    </source>
</evidence>
<gene>
    <name evidence="4" type="ORF">KV110_24945</name>
</gene>
<evidence type="ECO:0000313" key="5">
    <source>
        <dbReference type="Proteomes" id="UP000694257"/>
    </source>
</evidence>
<dbReference type="InterPro" id="IPR050191">
    <property type="entry name" value="ATP-dep_DNA_ligase"/>
</dbReference>
<dbReference type="PANTHER" id="PTHR45674:SF4">
    <property type="entry name" value="DNA LIGASE 1"/>
    <property type="match status" value="1"/>
</dbReference>
<dbReference type="InterPro" id="IPR012310">
    <property type="entry name" value="DNA_ligase_ATP-dep_cent"/>
</dbReference>
<dbReference type="Pfam" id="PF01068">
    <property type="entry name" value="DNA_ligase_A_M"/>
    <property type="match status" value="1"/>
</dbReference>
<organism evidence="4 5">
    <name type="scientific">Nocardia iowensis</name>
    <dbReference type="NCBI Taxonomy" id="204891"/>
    <lineage>
        <taxon>Bacteria</taxon>
        <taxon>Bacillati</taxon>
        <taxon>Actinomycetota</taxon>
        <taxon>Actinomycetes</taxon>
        <taxon>Mycobacteriales</taxon>
        <taxon>Nocardiaceae</taxon>
        <taxon>Nocardia</taxon>
    </lineage>
</organism>
<dbReference type="RefSeq" id="WP_218469708.1">
    <property type="nucleotide sequence ID" value="NZ_BAABJN010000003.1"/>
</dbReference>
<evidence type="ECO:0000256" key="2">
    <source>
        <dbReference type="ARBA" id="ARBA00022598"/>
    </source>
</evidence>
<sequence>MPVPTPMLAVSGPPPSDDTWATELKFDGMRGIAISRGGRWRIYSRAQRKVTPSFPDVAERLAAAIPDRDWILDGEIVSLAADGRPSFRQLQRRIHLNRPTTAAIQATQVEYVIFDLLALDGEPTTELPYFARRQLLEALDFTGAGLRIAPSWPGSDAERVLAEVAAFGLEGIL</sequence>
<evidence type="ECO:0000259" key="3">
    <source>
        <dbReference type="Pfam" id="PF01068"/>
    </source>
</evidence>
<feature type="domain" description="ATP-dependent DNA ligase family profile" evidence="3">
    <location>
        <begin position="17"/>
        <end position="172"/>
    </location>
</feature>
<keyword evidence="5" id="KW-1185">Reference proteome</keyword>
<accession>A0ABX8RGV5</accession>
<keyword evidence="2" id="KW-0436">Ligase</keyword>
<dbReference type="EMBL" id="CP078145">
    <property type="protein sequence ID" value="QXN88825.1"/>
    <property type="molecule type" value="Genomic_DNA"/>
</dbReference>
<dbReference type="PANTHER" id="PTHR45674">
    <property type="entry name" value="DNA LIGASE 1/3 FAMILY MEMBER"/>
    <property type="match status" value="1"/>
</dbReference>